<dbReference type="PANTHER" id="PTHR46361:SF3">
    <property type="entry name" value="ELECTRON CARRIER_ PROTEIN DISULFIDE OXIDOREDUCTASE"/>
    <property type="match status" value="1"/>
</dbReference>
<dbReference type="Pfam" id="PF04784">
    <property type="entry name" value="DUF547"/>
    <property type="match status" value="1"/>
</dbReference>
<evidence type="ECO:0000256" key="1">
    <source>
        <dbReference type="SAM" id="SignalP"/>
    </source>
</evidence>
<evidence type="ECO:0000313" key="4">
    <source>
        <dbReference type="Proteomes" id="UP000516370"/>
    </source>
</evidence>
<accession>A0A7H1J6Z3</accession>
<dbReference type="InterPro" id="IPR006869">
    <property type="entry name" value="DUF547"/>
</dbReference>
<keyword evidence="4" id="KW-1185">Reference proteome</keyword>
<organism evidence="3 4">
    <name type="scientific">Marinomonas arctica</name>
    <dbReference type="NCBI Taxonomy" id="383750"/>
    <lineage>
        <taxon>Bacteria</taxon>
        <taxon>Pseudomonadati</taxon>
        <taxon>Pseudomonadota</taxon>
        <taxon>Gammaproteobacteria</taxon>
        <taxon>Oceanospirillales</taxon>
        <taxon>Oceanospirillaceae</taxon>
        <taxon>Marinomonas</taxon>
    </lineage>
</organism>
<dbReference type="RefSeq" id="WP_111608522.1">
    <property type="nucleotide sequence ID" value="NZ_BMLJ01000008.1"/>
</dbReference>
<evidence type="ECO:0000313" key="3">
    <source>
        <dbReference type="EMBL" id="QNT06259.1"/>
    </source>
</evidence>
<dbReference type="AlphaFoldDB" id="A0A7H1J6Z3"/>
<feature type="domain" description="DUF547" evidence="2">
    <location>
        <begin position="82"/>
        <end position="195"/>
    </location>
</feature>
<name>A0A7H1J6Z3_9GAMM</name>
<evidence type="ECO:0000259" key="2">
    <source>
        <dbReference type="Pfam" id="PF04784"/>
    </source>
</evidence>
<protein>
    <submittedName>
        <fullName evidence="3">DUF547 domain-containing protein</fullName>
    </submittedName>
</protein>
<sequence length="272" mass="31199">MKKRRLWVLTLLSFTVLGLFSSLASAENTFDHGQWDALLKQHVLPLNGGQVTQVDYQGFADDKVPLEGYLAELSQVTQVEFDAWSEDEQLAFLINAYNAWTVALILTKWPDVDSIKELGRLFSSPWSKSFIPLLGETRSLDEIEHVMIRGSDRYQDPRIHFAVNCASIGCPALRNQAYTGGQLEAQLEQQTQLFLEDRSRNRIEGGKLALSSIFKWYREDFEKGWKGYDSLEQFLVNYAVSLSLSPEDITQLTEKKMSIRFLDYDWVLNKTL</sequence>
<dbReference type="Proteomes" id="UP000516370">
    <property type="component" value="Chromosome"/>
</dbReference>
<dbReference type="OrthoDB" id="526867at2"/>
<feature type="signal peptide" evidence="1">
    <location>
        <begin position="1"/>
        <end position="26"/>
    </location>
</feature>
<dbReference type="EMBL" id="CP061081">
    <property type="protein sequence ID" value="QNT06259.1"/>
    <property type="molecule type" value="Genomic_DNA"/>
</dbReference>
<dbReference type="PANTHER" id="PTHR46361">
    <property type="entry name" value="ELECTRON CARRIER/ PROTEIN DISULFIDE OXIDOREDUCTASE"/>
    <property type="match status" value="1"/>
</dbReference>
<feature type="chain" id="PRO_5028959679" evidence="1">
    <location>
        <begin position="27"/>
        <end position="272"/>
    </location>
</feature>
<keyword evidence="1" id="KW-0732">Signal</keyword>
<proteinExistence type="predicted"/>
<gene>
    <name evidence="3" type="ORF">IBG28_00915</name>
</gene>
<reference evidence="3 4" key="1">
    <citation type="submission" date="2020-09" db="EMBL/GenBank/DDBJ databases">
        <title>Complete genome sequence of an Arctic sea ice bacterium Marinomonas arctica BSI20414.</title>
        <authorList>
            <person name="Liao L."/>
            <person name="Chen B."/>
        </authorList>
    </citation>
    <scope>NUCLEOTIDE SEQUENCE [LARGE SCALE GENOMIC DNA]</scope>
    <source>
        <strain evidence="3 4">BSI20414</strain>
    </source>
</reference>
<dbReference type="KEGG" id="mard:IBG28_00915"/>